<dbReference type="EMBL" id="MCFF01000024">
    <property type="protein sequence ID" value="ORZ12899.1"/>
    <property type="molecule type" value="Genomic_DNA"/>
</dbReference>
<sequence>MTTISTMQFRVRTAAVLTAPLRCTALFKPRLLTSPIRVLRVSCSSHALPARAINKATFSSTNLTRCLSSATATNTTNRVKKLRKLMKCAQYNLTAFVIPSEDAHQSEYVAECDERRAYISGFTGSAGLAIITHDSAVLFTDGRYFLQASQQLDSNWKLMKAGLPNVPTWQEYLVKNIPAGSRIGIDPLVFTAADAAMLEVELPKVGSTLVSVPNLVDLIREDRPSRPARKLMTLTTATTGRNHSEKILQLRQQLKKRGVVGCVISGLDEIAWLFNMRGSDVHCNPVFFAFTIISQDNIRLYLQDRSVSNEVRDHLGDHVQICPYDAVYADLKKLSKQLKANNQKMLLGVRTNLAIATALGKENIIIDRSPIMDAKAIKNKTELEGMRQCHLRDAAAVIRYFAWLEKQLEQGVILDEADGAERLQQFRIEQKGYVGPSFDTISSTGPNGAIIHYKPEKPTASIIDPNLVYLCDSGGQYVDGTTDVTRTLHFRTPSAHEKRCFTRVLQGHIAIDTCIFPEGTTGYLLDILSRRALWSDGLDFRHGTGHGVGAFLNVHEGPHGCGARLAFNEVPLAPGMILTNEPGYYEDGEFGIRIENVLIVREVKTRHRFDNKRYYGFEHITFVPIQTRLIERSLLSRDEIQWINQYQSECLKKVSPFLKEGELALEWLKREAVSI</sequence>
<keyword evidence="5" id="KW-0464">Manganese</keyword>
<evidence type="ECO:0000259" key="6">
    <source>
        <dbReference type="Pfam" id="PF00557"/>
    </source>
</evidence>
<dbReference type="Pfam" id="PF16188">
    <property type="entry name" value="Peptidase_M24_C"/>
    <property type="match status" value="1"/>
</dbReference>
<dbReference type="Pfam" id="PF00557">
    <property type="entry name" value="Peptidase_M24"/>
    <property type="match status" value="1"/>
</dbReference>
<dbReference type="FunFam" id="3.90.230.10:FF:000007">
    <property type="entry name" value="Xaa-Pro aminopeptidase P"/>
    <property type="match status" value="1"/>
</dbReference>
<dbReference type="InParanoid" id="A0A1Y2GJJ2"/>
<evidence type="ECO:0000313" key="9">
    <source>
        <dbReference type="EMBL" id="ORZ12899.1"/>
    </source>
</evidence>
<dbReference type="STRING" id="64571.A0A1Y2GJJ2"/>
<dbReference type="InterPro" id="IPR032416">
    <property type="entry name" value="Peptidase_M24_C"/>
</dbReference>
<evidence type="ECO:0000256" key="1">
    <source>
        <dbReference type="ARBA" id="ARBA00001936"/>
    </source>
</evidence>
<evidence type="ECO:0000256" key="2">
    <source>
        <dbReference type="ARBA" id="ARBA00008766"/>
    </source>
</evidence>
<keyword evidence="3" id="KW-0479">Metal-binding</keyword>
<evidence type="ECO:0000313" key="10">
    <source>
        <dbReference type="Proteomes" id="UP000193648"/>
    </source>
</evidence>
<dbReference type="PANTHER" id="PTHR43763:SF6">
    <property type="entry name" value="XAA-PRO AMINOPEPTIDASE 1"/>
    <property type="match status" value="1"/>
</dbReference>
<dbReference type="OrthoDB" id="9995434at2759"/>
<keyword evidence="9" id="KW-0031">Aminopeptidase</keyword>
<dbReference type="InterPro" id="IPR029149">
    <property type="entry name" value="Creatin/AminoP/Spt16_N"/>
</dbReference>
<dbReference type="GeneID" id="33563933"/>
<dbReference type="FunFam" id="3.40.350.10:FF:000003">
    <property type="entry name" value="Xaa-pro aminopeptidase P"/>
    <property type="match status" value="1"/>
</dbReference>
<name>A0A1Y2GJJ2_9FUNG</name>
<dbReference type="Pfam" id="PF01321">
    <property type="entry name" value="Creatinase_N"/>
    <property type="match status" value="1"/>
</dbReference>
<proteinExistence type="inferred from homology"/>
<dbReference type="InterPro" id="IPR050422">
    <property type="entry name" value="X-Pro_aminopeptidase_P"/>
</dbReference>
<dbReference type="InterPro" id="IPR000587">
    <property type="entry name" value="Creatinase_N"/>
</dbReference>
<organism evidence="9 10">
    <name type="scientific">Lobosporangium transversale</name>
    <dbReference type="NCBI Taxonomy" id="64571"/>
    <lineage>
        <taxon>Eukaryota</taxon>
        <taxon>Fungi</taxon>
        <taxon>Fungi incertae sedis</taxon>
        <taxon>Mucoromycota</taxon>
        <taxon>Mortierellomycotina</taxon>
        <taxon>Mortierellomycetes</taxon>
        <taxon>Mortierellales</taxon>
        <taxon>Mortierellaceae</taxon>
        <taxon>Lobosporangium</taxon>
    </lineage>
</organism>
<evidence type="ECO:0000256" key="3">
    <source>
        <dbReference type="ARBA" id="ARBA00022723"/>
    </source>
</evidence>
<dbReference type="CDD" id="cd01085">
    <property type="entry name" value="APP"/>
    <property type="match status" value="1"/>
</dbReference>
<accession>A0A1Y2GJJ2</accession>
<comment type="cofactor">
    <cofactor evidence="1">
        <name>Mn(2+)</name>
        <dbReference type="ChEBI" id="CHEBI:29035"/>
    </cofactor>
</comment>
<dbReference type="InterPro" id="IPR036005">
    <property type="entry name" value="Creatinase/aminopeptidase-like"/>
</dbReference>
<dbReference type="InterPro" id="IPR033740">
    <property type="entry name" value="Pept_M24B"/>
</dbReference>
<comment type="similarity">
    <text evidence="2">Belongs to the peptidase M24B family.</text>
</comment>
<dbReference type="AlphaFoldDB" id="A0A1Y2GJJ2"/>
<dbReference type="InterPro" id="IPR000994">
    <property type="entry name" value="Pept_M24"/>
</dbReference>
<dbReference type="Gene3D" id="3.40.350.10">
    <property type="entry name" value="Creatinase/prolidase N-terminal domain"/>
    <property type="match status" value="2"/>
</dbReference>
<feature type="domain" description="Creatinase N-terminal" evidence="7">
    <location>
        <begin position="78"/>
        <end position="220"/>
    </location>
</feature>
<evidence type="ECO:0000256" key="5">
    <source>
        <dbReference type="ARBA" id="ARBA00023211"/>
    </source>
</evidence>
<keyword evidence="4" id="KW-0378">Hydrolase</keyword>
<evidence type="ECO:0000256" key="4">
    <source>
        <dbReference type="ARBA" id="ARBA00022801"/>
    </source>
</evidence>
<dbReference type="Proteomes" id="UP000193648">
    <property type="component" value="Unassembled WGS sequence"/>
</dbReference>
<feature type="domain" description="Peptidase M24" evidence="6">
    <location>
        <begin position="384"/>
        <end position="602"/>
    </location>
</feature>
<dbReference type="SUPFAM" id="SSF55920">
    <property type="entry name" value="Creatinase/aminopeptidase"/>
    <property type="match status" value="1"/>
</dbReference>
<dbReference type="SUPFAM" id="SSF53092">
    <property type="entry name" value="Creatinase/prolidase N-terminal domain"/>
    <property type="match status" value="1"/>
</dbReference>
<dbReference type="RefSeq" id="XP_021880248.1">
    <property type="nucleotide sequence ID" value="XM_022022089.1"/>
</dbReference>
<reference evidence="9 10" key="1">
    <citation type="submission" date="2016-07" db="EMBL/GenBank/DDBJ databases">
        <title>Pervasive Adenine N6-methylation of Active Genes in Fungi.</title>
        <authorList>
            <consortium name="DOE Joint Genome Institute"/>
            <person name="Mondo S.J."/>
            <person name="Dannebaum R.O."/>
            <person name="Kuo R.C."/>
            <person name="Labutti K."/>
            <person name="Haridas S."/>
            <person name="Kuo A."/>
            <person name="Salamov A."/>
            <person name="Ahrendt S.R."/>
            <person name="Lipzen A."/>
            <person name="Sullivan W."/>
            <person name="Andreopoulos W.B."/>
            <person name="Clum A."/>
            <person name="Lindquist E."/>
            <person name="Daum C."/>
            <person name="Ramamoorthy G.K."/>
            <person name="Gryganskyi A."/>
            <person name="Culley D."/>
            <person name="Magnuson J.K."/>
            <person name="James T.Y."/>
            <person name="O'Malley M.A."/>
            <person name="Stajich J.E."/>
            <person name="Spatafora J.W."/>
            <person name="Visel A."/>
            <person name="Grigoriev I.V."/>
        </authorList>
    </citation>
    <scope>NUCLEOTIDE SEQUENCE [LARGE SCALE GENOMIC DNA]</scope>
    <source>
        <strain evidence="9 10">NRRL 3116</strain>
    </source>
</reference>
<dbReference type="GO" id="GO:0005737">
    <property type="term" value="C:cytoplasm"/>
    <property type="evidence" value="ECO:0007669"/>
    <property type="project" value="UniProtKB-ARBA"/>
</dbReference>
<dbReference type="FunCoup" id="A0A1Y2GJJ2">
    <property type="interactions" value="454"/>
</dbReference>
<dbReference type="GO" id="GO:0070006">
    <property type="term" value="F:metalloaminopeptidase activity"/>
    <property type="evidence" value="ECO:0007669"/>
    <property type="project" value="InterPro"/>
</dbReference>
<dbReference type="Gene3D" id="3.90.230.10">
    <property type="entry name" value="Creatinase/methionine aminopeptidase superfamily"/>
    <property type="match status" value="1"/>
</dbReference>
<comment type="caution">
    <text evidence="9">The sequence shown here is derived from an EMBL/GenBank/DDBJ whole genome shotgun (WGS) entry which is preliminary data.</text>
</comment>
<dbReference type="Pfam" id="PF16189">
    <property type="entry name" value="Creatinase_N_2"/>
    <property type="match status" value="1"/>
</dbReference>
<protein>
    <submittedName>
        <fullName evidence="9">Creatinase/aminopeptidase</fullName>
    </submittedName>
</protein>
<feature type="domain" description="Peptidase M24 C-terminal" evidence="8">
    <location>
        <begin position="614"/>
        <end position="672"/>
    </location>
</feature>
<gene>
    <name evidence="9" type="ORF">BCR41DRAFT_337817</name>
</gene>
<evidence type="ECO:0000259" key="7">
    <source>
        <dbReference type="Pfam" id="PF01321"/>
    </source>
</evidence>
<keyword evidence="9" id="KW-0645">Protease</keyword>
<keyword evidence="10" id="KW-1185">Reference proteome</keyword>
<dbReference type="PANTHER" id="PTHR43763">
    <property type="entry name" value="XAA-PRO AMINOPEPTIDASE 1"/>
    <property type="match status" value="1"/>
</dbReference>
<evidence type="ECO:0000259" key="8">
    <source>
        <dbReference type="Pfam" id="PF16188"/>
    </source>
</evidence>
<dbReference type="GO" id="GO:0046872">
    <property type="term" value="F:metal ion binding"/>
    <property type="evidence" value="ECO:0007669"/>
    <property type="project" value="UniProtKB-KW"/>
</dbReference>